<dbReference type="Proteomes" id="UP000278143">
    <property type="component" value="Unassembled WGS sequence"/>
</dbReference>
<dbReference type="InterPro" id="IPR029063">
    <property type="entry name" value="SAM-dependent_MTases_sf"/>
</dbReference>
<dbReference type="EMBL" id="KZ989355">
    <property type="protein sequence ID" value="RKP26697.1"/>
    <property type="molecule type" value="Genomic_DNA"/>
</dbReference>
<dbReference type="PROSITE" id="PS51143">
    <property type="entry name" value="MT_A70"/>
    <property type="match status" value="1"/>
</dbReference>
<proteinExistence type="inferred from homology"/>
<dbReference type="GO" id="GO:0005634">
    <property type="term" value="C:nucleus"/>
    <property type="evidence" value="ECO:0007669"/>
    <property type="project" value="TreeGrafter"/>
</dbReference>
<comment type="similarity">
    <text evidence="1">Belongs to the MT-A70-like family.</text>
</comment>
<dbReference type="GO" id="GO:0003676">
    <property type="term" value="F:nucleic acid binding"/>
    <property type="evidence" value="ECO:0007669"/>
    <property type="project" value="InterPro"/>
</dbReference>
<organism evidence="2 3">
    <name type="scientific">Syncephalis pseudoplumigaleata</name>
    <dbReference type="NCBI Taxonomy" id="1712513"/>
    <lineage>
        <taxon>Eukaryota</taxon>
        <taxon>Fungi</taxon>
        <taxon>Fungi incertae sedis</taxon>
        <taxon>Zoopagomycota</taxon>
        <taxon>Zoopagomycotina</taxon>
        <taxon>Zoopagomycetes</taxon>
        <taxon>Zoopagales</taxon>
        <taxon>Piptocephalidaceae</taxon>
        <taxon>Syncephalis</taxon>
    </lineage>
</organism>
<dbReference type="InterPro" id="IPR007757">
    <property type="entry name" value="MT-A70-like"/>
</dbReference>
<evidence type="ECO:0000256" key="1">
    <source>
        <dbReference type="PROSITE-ProRule" id="PRU00489"/>
    </source>
</evidence>
<dbReference type="Pfam" id="PF05063">
    <property type="entry name" value="MT-A70"/>
    <property type="match status" value="1"/>
</dbReference>
<dbReference type="GO" id="GO:0032259">
    <property type="term" value="P:methylation"/>
    <property type="evidence" value="ECO:0007669"/>
    <property type="project" value="InterPro"/>
</dbReference>
<keyword evidence="3" id="KW-1185">Reference proteome</keyword>
<gene>
    <name evidence="2" type="ORF">SYNPS1DRAFT_27622</name>
</gene>
<dbReference type="InterPro" id="IPR002052">
    <property type="entry name" value="DNA_methylase_N6_adenine_CS"/>
</dbReference>
<evidence type="ECO:0000313" key="2">
    <source>
        <dbReference type="EMBL" id="RKP26697.1"/>
    </source>
</evidence>
<dbReference type="GO" id="GO:0008168">
    <property type="term" value="F:methyltransferase activity"/>
    <property type="evidence" value="ECO:0007669"/>
    <property type="project" value="InterPro"/>
</dbReference>
<name>A0A4P9Z2E3_9FUNG</name>
<dbReference type="AlphaFoldDB" id="A0A4P9Z2E3"/>
<dbReference type="SUPFAM" id="SSF53335">
    <property type="entry name" value="S-adenosyl-L-methionine-dependent methyltransferases"/>
    <property type="match status" value="1"/>
</dbReference>
<sequence length="234" mass="26174">MALTECPPGGYDLIVMDPPFPNTSAARGQQYGTLDLYDLFQLPIRDLLAPCAATSNGRPGGLLCCWITNRPRIRRVMLERLFPAWGVTFVAEWYWLKLTRKGEPVLPMGSQHRKPFERLLIARRTPANAPLATATPDIPARHVFASIQCTLHSRKPPLDGTYAQDRPCCRICSRTTLTLMPLELLKDYLPAADGPPQCLELFARSLTPGWTSWGNEPLKFQSTDYFVPAGHTIP</sequence>
<dbReference type="PANTHER" id="PTHR12829:SF4">
    <property type="entry name" value="N(6)-ADENINE-SPECIFIC METHYLTRANSFERASE METTL4"/>
    <property type="match status" value="1"/>
</dbReference>
<dbReference type="PANTHER" id="PTHR12829">
    <property type="entry name" value="N6-ADENOSINE-METHYLTRANSFERASE"/>
    <property type="match status" value="1"/>
</dbReference>
<dbReference type="PROSITE" id="PS00092">
    <property type="entry name" value="N6_MTASE"/>
    <property type="match status" value="1"/>
</dbReference>
<protein>
    <submittedName>
        <fullName evidence="2">MT-A70-domain-containing protein</fullName>
    </submittedName>
</protein>
<evidence type="ECO:0000313" key="3">
    <source>
        <dbReference type="Proteomes" id="UP000278143"/>
    </source>
</evidence>
<reference evidence="3" key="1">
    <citation type="journal article" date="2018" name="Nat. Microbiol.">
        <title>Leveraging single-cell genomics to expand the fungal tree of life.</title>
        <authorList>
            <person name="Ahrendt S.R."/>
            <person name="Quandt C.A."/>
            <person name="Ciobanu D."/>
            <person name="Clum A."/>
            <person name="Salamov A."/>
            <person name="Andreopoulos B."/>
            <person name="Cheng J.F."/>
            <person name="Woyke T."/>
            <person name="Pelin A."/>
            <person name="Henrissat B."/>
            <person name="Reynolds N.K."/>
            <person name="Benny G.L."/>
            <person name="Smith M.E."/>
            <person name="James T.Y."/>
            <person name="Grigoriev I.V."/>
        </authorList>
    </citation>
    <scope>NUCLEOTIDE SEQUENCE [LARGE SCALE GENOMIC DNA]</scope>
    <source>
        <strain evidence="3">Benny S71-1</strain>
    </source>
</reference>
<dbReference type="OrthoDB" id="61116at2759"/>
<accession>A0A4P9Z2E3</accession>